<protein>
    <recommendedName>
        <fullName evidence="3">Chitin-binding type-3 domain-containing protein</fullName>
    </recommendedName>
</protein>
<dbReference type="CDD" id="cd12214">
    <property type="entry name" value="ChiA1_BD"/>
    <property type="match status" value="1"/>
</dbReference>
<dbReference type="PANTHER" id="PTHR31649">
    <property type="entry name" value="AGAP009604-PA"/>
    <property type="match status" value="1"/>
</dbReference>
<evidence type="ECO:0000256" key="1">
    <source>
        <dbReference type="ARBA" id="ARBA00022801"/>
    </source>
</evidence>
<dbReference type="Proteomes" id="UP001063166">
    <property type="component" value="Unassembled WGS sequence"/>
</dbReference>
<dbReference type="OrthoDB" id="2142040at2759"/>
<dbReference type="GO" id="GO:0030246">
    <property type="term" value="F:carbohydrate binding"/>
    <property type="evidence" value="ECO:0007669"/>
    <property type="project" value="InterPro"/>
</dbReference>
<evidence type="ECO:0000259" key="3">
    <source>
        <dbReference type="Pfam" id="PF02839"/>
    </source>
</evidence>
<evidence type="ECO:0000256" key="2">
    <source>
        <dbReference type="SAM" id="MobiDB-lite"/>
    </source>
</evidence>
<dbReference type="Pfam" id="PF11901">
    <property type="entry name" value="DM9"/>
    <property type="match status" value="1"/>
</dbReference>
<gene>
    <name evidence="4" type="ORF">LshimejAT787_1802580</name>
</gene>
<dbReference type="Gene3D" id="2.10.10.20">
    <property type="entry name" value="Carbohydrate-binding module superfamily 5/12"/>
    <property type="match status" value="1"/>
</dbReference>
<keyword evidence="5" id="KW-1185">Reference proteome</keyword>
<dbReference type="Pfam" id="PF02839">
    <property type="entry name" value="CBM_5_12"/>
    <property type="match status" value="1"/>
</dbReference>
<feature type="domain" description="Chitin-binding type-3" evidence="3">
    <location>
        <begin position="5"/>
        <end position="45"/>
    </location>
</feature>
<evidence type="ECO:0000313" key="5">
    <source>
        <dbReference type="Proteomes" id="UP001063166"/>
    </source>
</evidence>
<dbReference type="EMBL" id="BRPK01000018">
    <property type="protein sequence ID" value="GLB44921.1"/>
    <property type="molecule type" value="Genomic_DNA"/>
</dbReference>
<dbReference type="InterPro" id="IPR003610">
    <property type="entry name" value="CBM5/12"/>
</dbReference>
<feature type="region of interest" description="Disordered" evidence="2">
    <location>
        <begin position="30"/>
        <end position="114"/>
    </location>
</feature>
<dbReference type="AlphaFoldDB" id="A0A9P3UWA3"/>
<dbReference type="InterPro" id="IPR036573">
    <property type="entry name" value="CBM_sf_5/12"/>
</dbReference>
<dbReference type="SUPFAM" id="SSF51055">
    <property type="entry name" value="Carbohydrate binding domain"/>
    <property type="match status" value="1"/>
</dbReference>
<dbReference type="GO" id="GO:0005975">
    <property type="term" value="P:carbohydrate metabolic process"/>
    <property type="evidence" value="ECO:0007669"/>
    <property type="project" value="InterPro"/>
</dbReference>
<dbReference type="SMART" id="SM00696">
    <property type="entry name" value="DM9"/>
    <property type="match status" value="2"/>
</dbReference>
<dbReference type="GO" id="GO:0004553">
    <property type="term" value="F:hydrolase activity, hydrolyzing O-glycosyl compounds"/>
    <property type="evidence" value="ECO:0007669"/>
    <property type="project" value="InterPro"/>
</dbReference>
<dbReference type="InterPro" id="IPR006616">
    <property type="entry name" value="DM9_repeat"/>
</dbReference>
<dbReference type="GO" id="GO:0005576">
    <property type="term" value="C:extracellular region"/>
    <property type="evidence" value="ECO:0007669"/>
    <property type="project" value="InterPro"/>
</dbReference>
<feature type="compositionally biased region" description="Basic and acidic residues" evidence="2">
    <location>
        <begin position="98"/>
        <end position="114"/>
    </location>
</feature>
<dbReference type="PANTHER" id="PTHR31649:SF1">
    <property type="entry name" value="FARNESOIC ACID O-METHYL TRANSFERASE DOMAIN-CONTAINING PROTEIN"/>
    <property type="match status" value="1"/>
</dbReference>
<keyword evidence="1" id="KW-0378">Hydrolase</keyword>
<sequence length="325" mass="36397">MTQCWEPGVQYNHGDVVSYEGHRYKIIQPHRSQSDWTPPITPALWGRMSDQDGSQQGHSQQSWSNQQPQNQQPQNQPPPSYQQPQDNGGQLQQGYQYHDQKPTHEEEKPEKTHWYDDKSKLALGIGGGVAAGLLAGGIHHLIHKHEKDEHQEAGHAAWVNEARMRAEQFNRNGPQGPATWLLTQGKDIPRYAIEVGREHSAPLYICRAYWDGGKQVGKASTALEKGAVVGYKHKEHHTDVYEILLGDMNGLRWVPAHGKVNVSALGYRPVEGGHEKDGTPLYVIKAMYDGIYHPGKASATLDGAYIPYGGTEKNIKEYQVLCYNS</sequence>
<feature type="compositionally biased region" description="Low complexity" evidence="2">
    <location>
        <begin position="82"/>
        <end position="94"/>
    </location>
</feature>
<comment type="caution">
    <text evidence="4">The sequence shown here is derived from an EMBL/GenBank/DDBJ whole genome shotgun (WGS) entry which is preliminary data.</text>
</comment>
<feature type="compositionally biased region" description="Low complexity" evidence="2">
    <location>
        <begin position="51"/>
        <end position="74"/>
    </location>
</feature>
<evidence type="ECO:0000313" key="4">
    <source>
        <dbReference type="EMBL" id="GLB44921.1"/>
    </source>
</evidence>
<organism evidence="4 5">
    <name type="scientific">Lyophyllum shimeji</name>
    <name type="common">Hon-shimeji</name>
    <name type="synonym">Tricholoma shimeji</name>
    <dbReference type="NCBI Taxonomy" id="47721"/>
    <lineage>
        <taxon>Eukaryota</taxon>
        <taxon>Fungi</taxon>
        <taxon>Dikarya</taxon>
        <taxon>Basidiomycota</taxon>
        <taxon>Agaricomycotina</taxon>
        <taxon>Agaricomycetes</taxon>
        <taxon>Agaricomycetidae</taxon>
        <taxon>Agaricales</taxon>
        <taxon>Tricholomatineae</taxon>
        <taxon>Lyophyllaceae</taxon>
        <taxon>Lyophyllum</taxon>
    </lineage>
</organism>
<reference evidence="4" key="1">
    <citation type="submission" date="2022-07" db="EMBL/GenBank/DDBJ databases">
        <title>The genome of Lyophyllum shimeji provides insight into the initial evolution of ectomycorrhizal fungal genome.</title>
        <authorList>
            <person name="Kobayashi Y."/>
            <person name="Shibata T."/>
            <person name="Hirakawa H."/>
            <person name="Shigenobu S."/>
            <person name="Nishiyama T."/>
            <person name="Yamada A."/>
            <person name="Hasebe M."/>
            <person name="Kawaguchi M."/>
        </authorList>
    </citation>
    <scope>NUCLEOTIDE SEQUENCE</scope>
    <source>
        <strain evidence="4">AT787</strain>
    </source>
</reference>
<proteinExistence type="predicted"/>
<name>A0A9P3UWA3_LYOSH</name>
<accession>A0A9P3UWA3</accession>